<evidence type="ECO:0000256" key="2">
    <source>
        <dbReference type="SAM" id="Phobius"/>
    </source>
</evidence>
<reference evidence="3 4" key="1">
    <citation type="submission" date="2023-04" db="EMBL/GenBank/DDBJ databases">
        <title>Colletotrichum tabacum stain YC1 causing leaf anthracnose on Nicotiana tabacum(L.) cv.</title>
        <authorList>
            <person name="Ji Z."/>
            <person name="Wang M."/>
            <person name="Zhang J."/>
            <person name="Wang N."/>
            <person name="Zhou Z."/>
        </authorList>
    </citation>
    <scope>NUCLEOTIDE SEQUENCE [LARGE SCALE GENOMIC DNA]</scope>
    <source>
        <strain evidence="3 4">YC1</strain>
    </source>
</reference>
<organism evidence="3 4">
    <name type="scientific">Colletotrichum tabaci</name>
    <dbReference type="NCBI Taxonomy" id="1209068"/>
    <lineage>
        <taxon>Eukaryota</taxon>
        <taxon>Fungi</taxon>
        <taxon>Dikarya</taxon>
        <taxon>Ascomycota</taxon>
        <taxon>Pezizomycotina</taxon>
        <taxon>Sordariomycetes</taxon>
        <taxon>Hypocreomycetidae</taxon>
        <taxon>Glomerellales</taxon>
        <taxon>Glomerellaceae</taxon>
        <taxon>Colletotrichum</taxon>
        <taxon>Colletotrichum destructivum species complex</taxon>
    </lineage>
</organism>
<feature type="compositionally biased region" description="Low complexity" evidence="1">
    <location>
        <begin position="168"/>
        <end position="181"/>
    </location>
</feature>
<keyword evidence="2" id="KW-0812">Transmembrane</keyword>
<feature type="transmembrane region" description="Helical" evidence="2">
    <location>
        <begin position="207"/>
        <end position="224"/>
    </location>
</feature>
<feature type="transmembrane region" description="Helical" evidence="2">
    <location>
        <begin position="394"/>
        <end position="412"/>
    </location>
</feature>
<dbReference type="Proteomes" id="UP001327957">
    <property type="component" value="Unassembled WGS sequence"/>
</dbReference>
<keyword evidence="4" id="KW-1185">Reference proteome</keyword>
<sequence>MRFRTSNRPTSGGLDFNNSAGCDYASATTTTSSSFSSSSSSAANINLDIDDDNINKSTTAAAAAAAAATTTTDFFYTSSASTPATNDSSKGFNFSCPSTTTTTSSSSNDSQDNFSCSTSFPSSSSTTIDNAAFAVHNRFTTSLLSSAATAVIVDNVNPSSTTGGGAVAPGQTLPPAQGAAPPQQPPVQRLVDPAAGVFIGGDPTTNIDVPVTFLFLLLFAAGAYTHIRIYRANAKRGHKFLLSDLMFDFCMVRTVTCIMRIVWAFEKTRVVILVALIVQFGGSVVVMVVNIIFGQRIIRSIHPHFGWHPALRVFTLFFLFSVPAVVVLNSTSIGVSFFKIEDQDRVDTALNLLKAGVSWIMLLAVLPVIGVIVASTIPGPRPERFGQGDTHQKIAVLLIGATLLISGHAIRLAATLNPEPPTSTNKIFSKEVFYTTGFMFEIFVVVFYAVIRVDLLFHVPNGSKGPGDYSRKPKPGEEDYEAALLTREEIEDELIGLGHPYEVVDSSGLGRDGSGRTIVAFSTRRVNGEKPVVLPPRPEAYSRVRSIRGSVRSMRGSLRSARGGLSRMVSTRMSSTPYLNEVEVGRPEIRENPFGTPPVSHYGVAQPLFIQSRFSRYTDPEDERSHLRPESQATSGEIPLSLDREGLGPYEGRPLARSSVQKFTILEREGGSLR</sequence>
<gene>
    <name evidence="3" type="ORF">QIS74_03522</name>
</gene>
<feature type="compositionally biased region" description="Basic and acidic residues" evidence="1">
    <location>
        <begin position="617"/>
        <end position="629"/>
    </location>
</feature>
<feature type="region of interest" description="Disordered" evidence="1">
    <location>
        <begin position="81"/>
        <end position="116"/>
    </location>
</feature>
<feature type="compositionally biased region" description="Low complexity" evidence="1">
    <location>
        <begin position="98"/>
        <end position="107"/>
    </location>
</feature>
<dbReference type="AlphaFoldDB" id="A0AAV9TKH7"/>
<dbReference type="EMBL" id="JASAOK010000015">
    <property type="protein sequence ID" value="KAK6223578.1"/>
    <property type="molecule type" value="Genomic_DNA"/>
</dbReference>
<feature type="region of interest" description="Disordered" evidence="1">
    <location>
        <begin position="160"/>
        <end position="185"/>
    </location>
</feature>
<dbReference type="Pfam" id="PF11309">
    <property type="entry name" value="DUF3112"/>
    <property type="match status" value="1"/>
</dbReference>
<feature type="transmembrane region" description="Helical" evidence="2">
    <location>
        <begin position="271"/>
        <end position="293"/>
    </location>
</feature>
<accession>A0AAV9TKH7</accession>
<feature type="transmembrane region" description="Helical" evidence="2">
    <location>
        <begin position="432"/>
        <end position="451"/>
    </location>
</feature>
<dbReference type="PANTHER" id="PTHR35184:SF1">
    <property type="entry name" value="INTEGRAL MEMBRANE PROTEIN"/>
    <property type="match status" value="1"/>
</dbReference>
<evidence type="ECO:0000313" key="4">
    <source>
        <dbReference type="Proteomes" id="UP001327957"/>
    </source>
</evidence>
<evidence type="ECO:0000313" key="3">
    <source>
        <dbReference type="EMBL" id="KAK6223578.1"/>
    </source>
</evidence>
<protein>
    <submittedName>
        <fullName evidence="3">DUF3112 domain protein</fullName>
    </submittedName>
</protein>
<feature type="transmembrane region" description="Helical" evidence="2">
    <location>
        <begin position="245"/>
        <end position="265"/>
    </location>
</feature>
<name>A0AAV9TKH7_9PEZI</name>
<dbReference type="InterPro" id="IPR021460">
    <property type="entry name" value="DUF3112"/>
</dbReference>
<feature type="compositionally biased region" description="Polar residues" evidence="1">
    <location>
        <begin position="81"/>
        <end position="97"/>
    </location>
</feature>
<comment type="caution">
    <text evidence="3">The sequence shown here is derived from an EMBL/GenBank/DDBJ whole genome shotgun (WGS) entry which is preliminary data.</text>
</comment>
<feature type="region of interest" description="Disordered" evidence="1">
    <location>
        <begin position="617"/>
        <end position="655"/>
    </location>
</feature>
<evidence type="ECO:0000256" key="1">
    <source>
        <dbReference type="SAM" id="MobiDB-lite"/>
    </source>
</evidence>
<dbReference type="PANTHER" id="PTHR35184">
    <property type="entry name" value="YALI0C10208P"/>
    <property type="match status" value="1"/>
</dbReference>
<feature type="transmembrane region" description="Helical" evidence="2">
    <location>
        <begin position="313"/>
        <end position="337"/>
    </location>
</feature>
<proteinExistence type="predicted"/>
<keyword evidence="2" id="KW-1133">Transmembrane helix</keyword>
<feature type="transmembrane region" description="Helical" evidence="2">
    <location>
        <begin position="357"/>
        <end position="374"/>
    </location>
</feature>
<keyword evidence="2" id="KW-0472">Membrane</keyword>